<protein>
    <submittedName>
        <fullName evidence="1">4823_t:CDS:1</fullName>
    </submittedName>
</protein>
<dbReference type="EMBL" id="CAJVPM010010545">
    <property type="protein sequence ID" value="CAG8574095.1"/>
    <property type="molecule type" value="Genomic_DNA"/>
</dbReference>
<evidence type="ECO:0000313" key="1">
    <source>
        <dbReference type="EMBL" id="CAG8574095.1"/>
    </source>
</evidence>
<keyword evidence="2" id="KW-1185">Reference proteome</keyword>
<evidence type="ECO:0000313" key="2">
    <source>
        <dbReference type="Proteomes" id="UP000789860"/>
    </source>
</evidence>
<comment type="caution">
    <text evidence="1">The sequence shown here is derived from an EMBL/GenBank/DDBJ whole genome shotgun (WGS) entry which is preliminary data.</text>
</comment>
<accession>A0ACA9MA37</accession>
<proteinExistence type="predicted"/>
<reference evidence="1" key="1">
    <citation type="submission" date="2021-06" db="EMBL/GenBank/DDBJ databases">
        <authorList>
            <person name="Kallberg Y."/>
            <person name="Tangrot J."/>
            <person name="Rosling A."/>
        </authorList>
    </citation>
    <scope>NUCLEOTIDE SEQUENCE</scope>
    <source>
        <strain evidence="1">AU212A</strain>
    </source>
</reference>
<gene>
    <name evidence="1" type="ORF">SCALOS_LOCUS5954</name>
</gene>
<organism evidence="1 2">
    <name type="scientific">Scutellospora calospora</name>
    <dbReference type="NCBI Taxonomy" id="85575"/>
    <lineage>
        <taxon>Eukaryota</taxon>
        <taxon>Fungi</taxon>
        <taxon>Fungi incertae sedis</taxon>
        <taxon>Mucoromycota</taxon>
        <taxon>Glomeromycotina</taxon>
        <taxon>Glomeromycetes</taxon>
        <taxon>Diversisporales</taxon>
        <taxon>Gigasporaceae</taxon>
        <taxon>Scutellospora</taxon>
    </lineage>
</organism>
<sequence length="96" mass="11367">MTIDAINYSRNRELYNNVFKLINLKEKELFKSGSKTEHREDMMSDTYGRAQLLKQQQRQLKTIEREEITGRRIANEDGTISYQPTYNETTSWGDKT</sequence>
<dbReference type="Proteomes" id="UP000789860">
    <property type="component" value="Unassembled WGS sequence"/>
</dbReference>
<name>A0ACA9MA37_9GLOM</name>